<evidence type="ECO:0000313" key="2">
    <source>
        <dbReference type="Proteomes" id="UP000299102"/>
    </source>
</evidence>
<organism evidence="1 2">
    <name type="scientific">Eumeta variegata</name>
    <name type="common">Bagworm moth</name>
    <name type="synonym">Eumeta japonica</name>
    <dbReference type="NCBI Taxonomy" id="151549"/>
    <lineage>
        <taxon>Eukaryota</taxon>
        <taxon>Metazoa</taxon>
        <taxon>Ecdysozoa</taxon>
        <taxon>Arthropoda</taxon>
        <taxon>Hexapoda</taxon>
        <taxon>Insecta</taxon>
        <taxon>Pterygota</taxon>
        <taxon>Neoptera</taxon>
        <taxon>Endopterygota</taxon>
        <taxon>Lepidoptera</taxon>
        <taxon>Glossata</taxon>
        <taxon>Ditrysia</taxon>
        <taxon>Tineoidea</taxon>
        <taxon>Psychidae</taxon>
        <taxon>Oiketicinae</taxon>
        <taxon>Eumeta</taxon>
    </lineage>
</organism>
<reference evidence="1 2" key="1">
    <citation type="journal article" date="2019" name="Commun. Biol.">
        <title>The bagworm genome reveals a unique fibroin gene that provides high tensile strength.</title>
        <authorList>
            <person name="Kono N."/>
            <person name="Nakamura H."/>
            <person name="Ohtoshi R."/>
            <person name="Tomita M."/>
            <person name="Numata K."/>
            <person name="Arakawa K."/>
        </authorList>
    </citation>
    <scope>NUCLEOTIDE SEQUENCE [LARGE SCALE GENOMIC DNA]</scope>
</reference>
<protein>
    <submittedName>
        <fullName evidence="1">Uncharacterized protein</fullName>
    </submittedName>
</protein>
<proteinExistence type="predicted"/>
<evidence type="ECO:0000313" key="1">
    <source>
        <dbReference type="EMBL" id="GBP63848.1"/>
    </source>
</evidence>
<gene>
    <name evidence="1" type="ORF">EVAR_48107_1</name>
</gene>
<dbReference type="AlphaFoldDB" id="A0A4C1XK98"/>
<keyword evidence="2" id="KW-1185">Reference proteome</keyword>
<sequence length="120" mass="13137">MTNRLEEISAESAVLNPKLYVGKKGDLDVSALIHLLSGTRGGARYHNSMFDEKAHFKLLPSAERFDETAAPPVTALKFNRATLSRRRLMSLFGARRRATAAAPANLLGGRNEIVIIFITG</sequence>
<dbReference type="Proteomes" id="UP000299102">
    <property type="component" value="Unassembled WGS sequence"/>
</dbReference>
<dbReference type="EMBL" id="BGZK01000881">
    <property type="protein sequence ID" value="GBP63848.1"/>
    <property type="molecule type" value="Genomic_DNA"/>
</dbReference>
<name>A0A4C1XK98_EUMVA</name>
<comment type="caution">
    <text evidence="1">The sequence shown here is derived from an EMBL/GenBank/DDBJ whole genome shotgun (WGS) entry which is preliminary data.</text>
</comment>
<accession>A0A4C1XK98</accession>